<dbReference type="Pfam" id="PF04500">
    <property type="entry name" value="FLYWCH"/>
    <property type="match status" value="1"/>
</dbReference>
<protein>
    <submittedName>
        <fullName evidence="5">DgyrCDS6792</fullName>
    </submittedName>
</protein>
<evidence type="ECO:0000313" key="5">
    <source>
        <dbReference type="EMBL" id="CAD5118052.1"/>
    </source>
</evidence>
<gene>
    <name evidence="5" type="ORF">DGYR_LOCUS6491</name>
</gene>
<evidence type="ECO:0000256" key="1">
    <source>
        <dbReference type="ARBA" id="ARBA00022723"/>
    </source>
</evidence>
<feature type="domain" description="FLYWCH-type" evidence="4">
    <location>
        <begin position="180"/>
        <end position="238"/>
    </location>
</feature>
<dbReference type="OrthoDB" id="6144560at2759"/>
<dbReference type="Gene3D" id="2.20.25.240">
    <property type="match status" value="1"/>
</dbReference>
<dbReference type="GO" id="GO:0008270">
    <property type="term" value="F:zinc ion binding"/>
    <property type="evidence" value="ECO:0007669"/>
    <property type="project" value="UniProtKB-KW"/>
</dbReference>
<keyword evidence="2" id="KW-0863">Zinc-finger</keyword>
<dbReference type="EMBL" id="CAJFCJ010000007">
    <property type="protein sequence ID" value="CAD5118052.1"/>
    <property type="molecule type" value="Genomic_DNA"/>
</dbReference>
<dbReference type="Proteomes" id="UP000549394">
    <property type="component" value="Unassembled WGS sequence"/>
</dbReference>
<name>A0A7I8VP24_9ANNE</name>
<dbReference type="PANTHER" id="PTHR20956">
    <property type="entry name" value="HEH2P"/>
    <property type="match status" value="1"/>
</dbReference>
<comment type="caution">
    <text evidence="5">The sequence shown here is derived from an EMBL/GenBank/DDBJ whole genome shotgun (WGS) entry which is preliminary data.</text>
</comment>
<evidence type="ECO:0000256" key="3">
    <source>
        <dbReference type="ARBA" id="ARBA00022833"/>
    </source>
</evidence>
<evidence type="ECO:0000313" key="6">
    <source>
        <dbReference type="Proteomes" id="UP000549394"/>
    </source>
</evidence>
<keyword evidence="6" id="KW-1185">Reference proteome</keyword>
<organism evidence="5 6">
    <name type="scientific">Dimorphilus gyrociliatus</name>
    <dbReference type="NCBI Taxonomy" id="2664684"/>
    <lineage>
        <taxon>Eukaryota</taxon>
        <taxon>Metazoa</taxon>
        <taxon>Spiralia</taxon>
        <taxon>Lophotrochozoa</taxon>
        <taxon>Annelida</taxon>
        <taxon>Polychaeta</taxon>
        <taxon>Polychaeta incertae sedis</taxon>
        <taxon>Dinophilidae</taxon>
        <taxon>Dimorphilus</taxon>
    </lineage>
</organism>
<keyword evidence="3" id="KW-0862">Zinc</keyword>
<reference evidence="5 6" key="1">
    <citation type="submission" date="2020-08" db="EMBL/GenBank/DDBJ databases">
        <authorList>
            <person name="Hejnol A."/>
        </authorList>
    </citation>
    <scope>NUCLEOTIDE SEQUENCE [LARGE SCALE GENOMIC DNA]</scope>
</reference>
<keyword evidence="1" id="KW-0479">Metal-binding</keyword>
<accession>A0A7I8VP24</accession>
<dbReference type="AlphaFoldDB" id="A0A7I8VP24"/>
<sequence>MASLCYACKKKINKQKRGVCSLCKHTTHWVCLNDGFCEICLKINNYSLQIVLRRCDENTLTAKLPKRIDHQEIFRNNQVEATADDINDHLIANNEKDKSANDGESIKQIEGPIDNVVIKNTQIPQREVFAEDVTMEHLNTKEDYFPFDHNTNQPEDSSFEDVDDVVLRSDGSFKIFQNGSQKGKPLLVHDGFSYTIKNQRNKSRIWRCSGNNNKQDQCPGSVNENDGNFTLGSKSHNHSPKLNLKEIIDMKVTIKQRSEMDTQTSAKRIVEDKFIQKQNISNFPSSKGLNWWLLTKKICLDYEKAIWKSVAKYFPETEIKGCLFHWTQAIFRKIQELGYSSDYKKHTGQWTEMKLLMGLPFLPADIIPQEFNKIKAHLNTLEKLSDLLHYVENT</sequence>
<proteinExistence type="predicted"/>
<dbReference type="PANTHER" id="PTHR20956:SF12">
    <property type="entry name" value="FLYWCH-TYPE DOMAIN-CONTAINING PROTEIN"/>
    <property type="match status" value="1"/>
</dbReference>
<evidence type="ECO:0000259" key="4">
    <source>
        <dbReference type="Pfam" id="PF04500"/>
    </source>
</evidence>
<dbReference type="InterPro" id="IPR007588">
    <property type="entry name" value="Znf_FLYWCH"/>
</dbReference>
<evidence type="ECO:0000256" key="2">
    <source>
        <dbReference type="ARBA" id="ARBA00022771"/>
    </source>
</evidence>